<dbReference type="AlphaFoldDB" id="A0A7M7NV17"/>
<dbReference type="EnsemblMetazoa" id="XM_030986101">
    <property type="protein sequence ID" value="XP_030841961"/>
    <property type="gene ID" value="LOC115924203"/>
</dbReference>
<organism evidence="2 3">
    <name type="scientific">Strongylocentrotus purpuratus</name>
    <name type="common">Purple sea urchin</name>
    <dbReference type="NCBI Taxonomy" id="7668"/>
    <lineage>
        <taxon>Eukaryota</taxon>
        <taxon>Metazoa</taxon>
        <taxon>Echinodermata</taxon>
        <taxon>Eleutherozoa</taxon>
        <taxon>Echinozoa</taxon>
        <taxon>Echinoidea</taxon>
        <taxon>Euechinoidea</taxon>
        <taxon>Echinacea</taxon>
        <taxon>Camarodonta</taxon>
        <taxon>Echinidea</taxon>
        <taxon>Strongylocentrotidae</taxon>
        <taxon>Strongylocentrotus</taxon>
    </lineage>
</organism>
<feature type="region of interest" description="Disordered" evidence="1">
    <location>
        <begin position="184"/>
        <end position="204"/>
    </location>
</feature>
<proteinExistence type="predicted"/>
<evidence type="ECO:0000256" key="1">
    <source>
        <dbReference type="SAM" id="MobiDB-lite"/>
    </source>
</evidence>
<dbReference type="Proteomes" id="UP000007110">
    <property type="component" value="Unassembled WGS sequence"/>
</dbReference>
<dbReference type="GeneID" id="115924203"/>
<evidence type="ECO:0000313" key="2">
    <source>
        <dbReference type="EnsemblMetazoa" id="XP_030841961"/>
    </source>
</evidence>
<sequence>MCHFFSSLSLKSCPESFQRQLFIGTRILQLNNQEPVDARRAIDYITTSAGQTVDLLVQLFPLGVRVRLCVPSVAALGITLHGNEIMNMHEDGVMSRIADGMRCVCPALSTTDMPSPSAEQRSITAIGDYHVPFDATAEEVEEMLDSAIKSGDGLVLQLQPTEFYQAIAPAALQRRIVDRDAVLNPRPHRRPSLVHQSLMSNPPS</sequence>
<dbReference type="RefSeq" id="XP_030841961.1">
    <property type="nucleotide sequence ID" value="XM_030986101.1"/>
</dbReference>
<dbReference type="OrthoDB" id="10159561at2759"/>
<evidence type="ECO:0008006" key="4">
    <source>
        <dbReference type="Google" id="ProtNLM"/>
    </source>
</evidence>
<dbReference type="KEGG" id="spu:115924203"/>
<reference evidence="3" key="1">
    <citation type="submission" date="2015-02" db="EMBL/GenBank/DDBJ databases">
        <title>Genome sequencing for Strongylocentrotus purpuratus.</title>
        <authorList>
            <person name="Murali S."/>
            <person name="Liu Y."/>
            <person name="Vee V."/>
            <person name="English A."/>
            <person name="Wang M."/>
            <person name="Skinner E."/>
            <person name="Han Y."/>
            <person name="Muzny D.M."/>
            <person name="Worley K.C."/>
            <person name="Gibbs R.A."/>
        </authorList>
    </citation>
    <scope>NUCLEOTIDE SEQUENCE</scope>
</reference>
<keyword evidence="3" id="KW-1185">Reference proteome</keyword>
<feature type="compositionally biased region" description="Polar residues" evidence="1">
    <location>
        <begin position="194"/>
        <end position="204"/>
    </location>
</feature>
<evidence type="ECO:0000313" key="3">
    <source>
        <dbReference type="Proteomes" id="UP000007110"/>
    </source>
</evidence>
<accession>A0A7M7NV17</accession>
<protein>
    <recommendedName>
        <fullName evidence="4">PDZ domain-containing protein</fullName>
    </recommendedName>
</protein>
<reference evidence="2" key="2">
    <citation type="submission" date="2021-01" db="UniProtKB">
        <authorList>
            <consortium name="EnsemblMetazoa"/>
        </authorList>
    </citation>
    <scope>IDENTIFICATION</scope>
</reference>
<dbReference type="InParanoid" id="A0A7M7NV17"/>
<name>A0A7M7NV17_STRPU</name>